<organism evidence="3 4">
    <name type="scientific">Steroidobacter flavus</name>
    <dbReference type="NCBI Taxonomy" id="1842136"/>
    <lineage>
        <taxon>Bacteria</taxon>
        <taxon>Pseudomonadati</taxon>
        <taxon>Pseudomonadota</taxon>
        <taxon>Gammaproteobacteria</taxon>
        <taxon>Steroidobacterales</taxon>
        <taxon>Steroidobacteraceae</taxon>
        <taxon>Steroidobacter</taxon>
    </lineage>
</organism>
<dbReference type="SMART" id="SM00530">
    <property type="entry name" value="HTH_XRE"/>
    <property type="match status" value="1"/>
</dbReference>
<keyword evidence="4" id="KW-1185">Reference proteome</keyword>
<dbReference type="PROSITE" id="PS50943">
    <property type="entry name" value="HTH_CROC1"/>
    <property type="match status" value="1"/>
</dbReference>
<dbReference type="EMBL" id="JBHSDU010000010">
    <property type="protein sequence ID" value="MFC4311700.1"/>
    <property type="molecule type" value="Genomic_DNA"/>
</dbReference>
<dbReference type="RefSeq" id="WP_380600470.1">
    <property type="nucleotide sequence ID" value="NZ_JBHSDU010000010.1"/>
</dbReference>
<gene>
    <name evidence="3" type="ORF">ACFPN2_21625</name>
</gene>
<dbReference type="InterPro" id="IPR001387">
    <property type="entry name" value="Cro/C1-type_HTH"/>
</dbReference>
<comment type="caution">
    <text evidence="3">The sequence shown here is derived from an EMBL/GenBank/DDBJ whole genome shotgun (WGS) entry which is preliminary data.</text>
</comment>
<name>A0ABV8SY88_9GAMM</name>
<dbReference type="SUPFAM" id="SSF47413">
    <property type="entry name" value="lambda repressor-like DNA-binding domains"/>
    <property type="match status" value="1"/>
</dbReference>
<dbReference type="PANTHER" id="PTHR46558">
    <property type="entry name" value="TRACRIPTIONAL REGULATORY PROTEIN-RELATED-RELATED"/>
    <property type="match status" value="1"/>
</dbReference>
<dbReference type="CDD" id="cd00093">
    <property type="entry name" value="HTH_XRE"/>
    <property type="match status" value="1"/>
</dbReference>
<protein>
    <submittedName>
        <fullName evidence="3">Helix-turn-helix transcriptional regulator</fullName>
    </submittedName>
</protein>
<dbReference type="PANTHER" id="PTHR46558:SF11">
    <property type="entry name" value="HTH-TYPE TRANSCRIPTIONAL REGULATOR XRE"/>
    <property type="match status" value="1"/>
</dbReference>
<reference evidence="4" key="1">
    <citation type="journal article" date="2019" name="Int. J. Syst. Evol. Microbiol.">
        <title>The Global Catalogue of Microorganisms (GCM) 10K type strain sequencing project: providing services to taxonomists for standard genome sequencing and annotation.</title>
        <authorList>
            <consortium name="The Broad Institute Genomics Platform"/>
            <consortium name="The Broad Institute Genome Sequencing Center for Infectious Disease"/>
            <person name="Wu L."/>
            <person name="Ma J."/>
        </authorList>
    </citation>
    <scope>NUCLEOTIDE SEQUENCE [LARGE SCALE GENOMIC DNA]</scope>
    <source>
        <strain evidence="4">CGMCC 1.10759</strain>
    </source>
</reference>
<sequence length="136" mass="15421">MNRTQNRGGRSSTIREESKDYFKKLGGHIAFVRKSKGYTQAELARMIGVSQQALFAYEIGERRVSVLMLEKLARALGVGLEELTRSPKPVRLRPQRLSPRAAWHAERLQALPKTPQRFVLRIIDVLEGAHATDKGR</sequence>
<dbReference type="Gene3D" id="1.10.260.40">
    <property type="entry name" value="lambda repressor-like DNA-binding domains"/>
    <property type="match status" value="1"/>
</dbReference>
<proteinExistence type="predicted"/>
<dbReference type="Pfam" id="PF01381">
    <property type="entry name" value="HTH_3"/>
    <property type="match status" value="1"/>
</dbReference>
<evidence type="ECO:0000313" key="3">
    <source>
        <dbReference type="EMBL" id="MFC4311700.1"/>
    </source>
</evidence>
<evidence type="ECO:0000256" key="1">
    <source>
        <dbReference type="ARBA" id="ARBA00023125"/>
    </source>
</evidence>
<dbReference type="InterPro" id="IPR010982">
    <property type="entry name" value="Lambda_DNA-bd_dom_sf"/>
</dbReference>
<evidence type="ECO:0000313" key="4">
    <source>
        <dbReference type="Proteomes" id="UP001595904"/>
    </source>
</evidence>
<evidence type="ECO:0000259" key="2">
    <source>
        <dbReference type="PROSITE" id="PS50943"/>
    </source>
</evidence>
<keyword evidence="1" id="KW-0238">DNA-binding</keyword>
<dbReference type="Proteomes" id="UP001595904">
    <property type="component" value="Unassembled WGS sequence"/>
</dbReference>
<feature type="domain" description="HTH cro/C1-type" evidence="2">
    <location>
        <begin position="29"/>
        <end position="83"/>
    </location>
</feature>
<accession>A0ABV8SY88</accession>